<dbReference type="PANTHER" id="PTHR43143">
    <property type="entry name" value="METALLOPHOSPHOESTERASE, CALCINEURIN SUPERFAMILY"/>
    <property type="match status" value="1"/>
</dbReference>
<reference evidence="5" key="1">
    <citation type="journal article" date="2019" name="Int. J. Syst. Evol. Microbiol.">
        <title>The Global Catalogue of Microorganisms (GCM) 10K type strain sequencing project: providing services to taxonomists for standard genome sequencing and annotation.</title>
        <authorList>
            <consortium name="The Broad Institute Genomics Platform"/>
            <consortium name="The Broad Institute Genome Sequencing Center for Infectious Disease"/>
            <person name="Wu L."/>
            <person name="Ma J."/>
        </authorList>
    </citation>
    <scope>NUCLEOTIDE SEQUENCE [LARGE SCALE GENOMIC DNA]</scope>
    <source>
        <strain evidence="5">CGMCC 1.15772</strain>
    </source>
</reference>
<organism evidence="4 5">
    <name type="scientific">Deinococcus lacus</name>
    <dbReference type="NCBI Taxonomy" id="392561"/>
    <lineage>
        <taxon>Bacteria</taxon>
        <taxon>Thermotogati</taxon>
        <taxon>Deinococcota</taxon>
        <taxon>Deinococci</taxon>
        <taxon>Deinococcales</taxon>
        <taxon>Deinococcaceae</taxon>
        <taxon>Deinococcus</taxon>
    </lineage>
</organism>
<dbReference type="Pfam" id="PF00149">
    <property type="entry name" value="Metallophos"/>
    <property type="match status" value="1"/>
</dbReference>
<dbReference type="InterPro" id="IPR004843">
    <property type="entry name" value="Calcineurin-like_PHP"/>
</dbReference>
<feature type="region of interest" description="Disordered" evidence="1">
    <location>
        <begin position="351"/>
        <end position="374"/>
    </location>
</feature>
<dbReference type="RefSeq" id="WP_380083151.1">
    <property type="nucleotide sequence ID" value="NZ_JBHSWD010000001.1"/>
</dbReference>
<comment type="caution">
    <text evidence="4">The sequence shown here is derived from an EMBL/GenBank/DDBJ whole genome shotgun (WGS) entry which is preliminary data.</text>
</comment>
<dbReference type="InterPro" id="IPR051918">
    <property type="entry name" value="STPP_CPPED1"/>
</dbReference>
<proteinExistence type="predicted"/>
<feature type="signal peptide" evidence="2">
    <location>
        <begin position="1"/>
        <end position="20"/>
    </location>
</feature>
<protein>
    <submittedName>
        <fullName evidence="4">Metallophosphoesterase</fullName>
    </submittedName>
</protein>
<dbReference type="EMBL" id="JBHSWD010000001">
    <property type="protein sequence ID" value="MFC6592138.1"/>
    <property type="molecule type" value="Genomic_DNA"/>
</dbReference>
<feature type="chain" id="PRO_5045771619" evidence="2">
    <location>
        <begin position="21"/>
        <end position="374"/>
    </location>
</feature>
<dbReference type="Gene3D" id="3.60.21.10">
    <property type="match status" value="1"/>
</dbReference>
<evidence type="ECO:0000256" key="2">
    <source>
        <dbReference type="SAM" id="SignalP"/>
    </source>
</evidence>
<keyword evidence="2" id="KW-0732">Signal</keyword>
<dbReference type="Proteomes" id="UP001596297">
    <property type="component" value="Unassembled WGS sequence"/>
</dbReference>
<gene>
    <name evidence="4" type="ORF">ACFP81_09080</name>
</gene>
<accession>A0ABW1YCW6</accession>
<evidence type="ECO:0000313" key="5">
    <source>
        <dbReference type="Proteomes" id="UP001596297"/>
    </source>
</evidence>
<keyword evidence="5" id="KW-1185">Reference proteome</keyword>
<evidence type="ECO:0000259" key="3">
    <source>
        <dbReference type="Pfam" id="PF00149"/>
    </source>
</evidence>
<evidence type="ECO:0000256" key="1">
    <source>
        <dbReference type="SAM" id="MobiDB-lite"/>
    </source>
</evidence>
<dbReference type="SUPFAM" id="SSF56300">
    <property type="entry name" value="Metallo-dependent phosphatases"/>
    <property type="match status" value="1"/>
</dbReference>
<feature type="domain" description="Calcineurin-like phosphoesterase" evidence="3">
    <location>
        <begin position="55"/>
        <end position="219"/>
    </location>
</feature>
<dbReference type="InterPro" id="IPR029052">
    <property type="entry name" value="Metallo-depent_PP-like"/>
</dbReference>
<dbReference type="PANTHER" id="PTHR43143:SF5">
    <property type="entry name" value="SECRETED PROTEIN"/>
    <property type="match status" value="1"/>
</dbReference>
<evidence type="ECO:0000313" key="4">
    <source>
        <dbReference type="EMBL" id="MFC6592138.1"/>
    </source>
</evidence>
<name>A0ABW1YCW6_9DEIO</name>
<sequence length="374" mass="41334">MQIQTWHKLALALAGAATLAACSTANLPQASSNTLTAQSQGSEPESSFLVMALPDTQYYSAFWPQHFMNQTTWLAQHAGRLNVKLTTHLGDIVDSPVMFYQWDRADRAMNVLEQAGVPYSVLAGNHDIILSAADDTRRVKGGEEYLKRFTPARAAKNSTFGGRDATGWNEYHTFTAAGQEFVVLALNWRVSAQTIEWAKGVMRAHPTAPVILTTHDLVGYTGGQLGLSKNGEYLWKNLIEGSDQIFLTLNGHDYNDQFRGAHVSRVNAAGHRVDMALIDYQNGYQGGQGYLRALEFDLARNRIEMMTFSPSIAAGTGLEPNRLNSPELLDSHSHYFLDINFAERFAQFAPDFPRPAQPRPASLTDEVRATLGLN</sequence>